<keyword evidence="2" id="KW-0732">Signal</keyword>
<sequence length="344" mass="36128">MRVLAAAVAVVALLIPTSARAEVEPIAFRYEASGACPSESEFLEAVRALTKRWSLVPAGTSEVRTIRVRMAAAPSKATGRLVIADTSGTSSERDIVLPTCTEVKQALAVMVAVAIDPRAGTADETEPTPREGTREAEPRVEPVVLPHPEQRAATAPISTTPAPSTRSPVTLDLRVELTSAVLRGGLVGLGASMTLELPTPVRTQGIYLLWPSIGLGFRQSLPKERSLRGGSAEFIWRAGQLRFCPLRVAIHALAEVSSCVETNLGALRGSAEGLPDARNLSSFWADIGGSVWAAVNLSERFFLSSTVLMTLPLVRQPFALASGASVASVPPLGVLGGIGIGAKL</sequence>
<dbReference type="EMBL" id="CP012333">
    <property type="protein sequence ID" value="AKU97807.1"/>
    <property type="molecule type" value="Genomic_DNA"/>
</dbReference>
<dbReference type="RefSeq" id="WP_146648890.1">
    <property type="nucleotide sequence ID" value="NZ_CP012333.1"/>
</dbReference>
<name>A0A0K1PWB4_9BACT</name>
<gene>
    <name evidence="3" type="ORF">AKJ09_04471</name>
</gene>
<proteinExistence type="predicted"/>
<dbReference type="KEGG" id="llu:AKJ09_04471"/>
<reference evidence="3 4" key="1">
    <citation type="submission" date="2015-08" db="EMBL/GenBank/DDBJ databases">
        <authorList>
            <person name="Babu N.S."/>
            <person name="Beckwith C.J."/>
            <person name="Beseler K.G."/>
            <person name="Brison A."/>
            <person name="Carone J.V."/>
            <person name="Caskin T.P."/>
            <person name="Diamond M."/>
            <person name="Durham M.E."/>
            <person name="Foxe J.M."/>
            <person name="Go M."/>
            <person name="Henderson B.A."/>
            <person name="Jones I.B."/>
            <person name="McGettigan J.A."/>
            <person name="Micheletti S.J."/>
            <person name="Nasrallah M.E."/>
            <person name="Ortiz D."/>
            <person name="Piller C.R."/>
            <person name="Privatt S.R."/>
            <person name="Schneider S.L."/>
            <person name="Sharp S."/>
            <person name="Smith T.C."/>
            <person name="Stanton J.D."/>
            <person name="Ullery H.E."/>
            <person name="Wilson R.J."/>
            <person name="Serrano M.G."/>
            <person name="Buck G."/>
            <person name="Lee V."/>
            <person name="Wang Y."/>
            <person name="Carvalho R."/>
            <person name="Voegtly L."/>
            <person name="Shi R."/>
            <person name="Duckworth R."/>
            <person name="Johnson A."/>
            <person name="Loviza R."/>
            <person name="Walstead R."/>
            <person name="Shah Z."/>
            <person name="Kiflezghi M."/>
            <person name="Wade K."/>
            <person name="Ball S.L."/>
            <person name="Bradley K.W."/>
            <person name="Asai D.J."/>
            <person name="Bowman C.A."/>
            <person name="Russell D.A."/>
            <person name="Pope W.H."/>
            <person name="Jacobs-Sera D."/>
            <person name="Hendrix R.W."/>
            <person name="Hatfull G.F."/>
        </authorList>
    </citation>
    <scope>NUCLEOTIDE SEQUENCE [LARGE SCALE GENOMIC DNA]</scope>
    <source>
        <strain evidence="3 4">DSM 27648</strain>
    </source>
</reference>
<accession>A0A0K1PWB4</accession>
<keyword evidence="4" id="KW-1185">Reference proteome</keyword>
<feature type="compositionally biased region" description="Basic and acidic residues" evidence="1">
    <location>
        <begin position="127"/>
        <end position="140"/>
    </location>
</feature>
<feature type="region of interest" description="Disordered" evidence="1">
    <location>
        <begin position="119"/>
        <end position="142"/>
    </location>
</feature>
<evidence type="ECO:0000256" key="2">
    <source>
        <dbReference type="SAM" id="SignalP"/>
    </source>
</evidence>
<dbReference type="Proteomes" id="UP000064967">
    <property type="component" value="Chromosome"/>
</dbReference>
<feature type="chain" id="PRO_5005466126" evidence="2">
    <location>
        <begin position="22"/>
        <end position="344"/>
    </location>
</feature>
<evidence type="ECO:0000313" key="4">
    <source>
        <dbReference type="Proteomes" id="UP000064967"/>
    </source>
</evidence>
<dbReference type="STRING" id="1391654.AKJ09_04471"/>
<dbReference type="AlphaFoldDB" id="A0A0K1PWB4"/>
<organism evidence="3 4">
    <name type="scientific">Labilithrix luteola</name>
    <dbReference type="NCBI Taxonomy" id="1391654"/>
    <lineage>
        <taxon>Bacteria</taxon>
        <taxon>Pseudomonadati</taxon>
        <taxon>Myxococcota</taxon>
        <taxon>Polyangia</taxon>
        <taxon>Polyangiales</taxon>
        <taxon>Labilitrichaceae</taxon>
        <taxon>Labilithrix</taxon>
    </lineage>
</organism>
<evidence type="ECO:0000313" key="3">
    <source>
        <dbReference type="EMBL" id="AKU97807.1"/>
    </source>
</evidence>
<protein>
    <submittedName>
        <fullName evidence="3">Uncharacterized protein</fullName>
    </submittedName>
</protein>
<evidence type="ECO:0000256" key="1">
    <source>
        <dbReference type="SAM" id="MobiDB-lite"/>
    </source>
</evidence>
<feature type="signal peptide" evidence="2">
    <location>
        <begin position="1"/>
        <end position="21"/>
    </location>
</feature>